<evidence type="ECO:0000313" key="7">
    <source>
        <dbReference type="Proteomes" id="UP001302316"/>
    </source>
</evidence>
<dbReference type="SUPFAM" id="SSF55073">
    <property type="entry name" value="Nucleotide cyclase"/>
    <property type="match status" value="1"/>
</dbReference>
<dbReference type="EC" id="2.7.7.65" evidence="2"/>
<feature type="coiled-coil region" evidence="3">
    <location>
        <begin position="436"/>
        <end position="470"/>
    </location>
</feature>
<proteinExistence type="predicted"/>
<keyword evidence="6" id="KW-0548">Nucleotidyltransferase</keyword>
<evidence type="ECO:0000256" key="1">
    <source>
        <dbReference type="ARBA" id="ARBA00001946"/>
    </source>
</evidence>
<dbReference type="EMBL" id="JAYGII010000009">
    <property type="protein sequence ID" value="MEA5445379.1"/>
    <property type="molecule type" value="Genomic_DNA"/>
</dbReference>
<evidence type="ECO:0000256" key="2">
    <source>
        <dbReference type="ARBA" id="ARBA00012528"/>
    </source>
</evidence>
<name>A0AAP6MJV1_9GAMM</name>
<dbReference type="NCBIfam" id="TIGR00254">
    <property type="entry name" value="GGDEF"/>
    <property type="match status" value="1"/>
</dbReference>
<feature type="region of interest" description="Disordered" evidence="4">
    <location>
        <begin position="231"/>
        <end position="289"/>
    </location>
</feature>
<dbReference type="InterPro" id="IPR000160">
    <property type="entry name" value="GGDEF_dom"/>
</dbReference>
<dbReference type="InterPro" id="IPR048516">
    <property type="entry name" value="DGCcoil"/>
</dbReference>
<evidence type="ECO:0000256" key="3">
    <source>
        <dbReference type="SAM" id="Coils"/>
    </source>
</evidence>
<dbReference type="CDD" id="cd01949">
    <property type="entry name" value="GGDEF"/>
    <property type="match status" value="1"/>
</dbReference>
<accession>A0AAP6MJV1</accession>
<protein>
    <recommendedName>
        <fullName evidence="2">diguanylate cyclase</fullName>
        <ecNumber evidence="2">2.7.7.65</ecNumber>
    </recommendedName>
</protein>
<dbReference type="InterPro" id="IPR050469">
    <property type="entry name" value="Diguanylate_Cyclase"/>
</dbReference>
<dbReference type="PROSITE" id="PS50887">
    <property type="entry name" value="GGDEF"/>
    <property type="match status" value="1"/>
</dbReference>
<evidence type="ECO:0000259" key="5">
    <source>
        <dbReference type="PROSITE" id="PS50887"/>
    </source>
</evidence>
<dbReference type="PANTHER" id="PTHR45138:SF24">
    <property type="entry name" value="DIGUANYLATE CYCLASE DGCC-RELATED"/>
    <property type="match status" value="1"/>
</dbReference>
<dbReference type="InterPro" id="IPR029787">
    <property type="entry name" value="Nucleotide_cyclase"/>
</dbReference>
<comment type="cofactor">
    <cofactor evidence="1">
        <name>Mg(2+)</name>
        <dbReference type="ChEBI" id="CHEBI:18420"/>
    </cofactor>
</comment>
<organism evidence="6 7">
    <name type="scientific">Natronospira elongata</name>
    <dbReference type="NCBI Taxonomy" id="3110268"/>
    <lineage>
        <taxon>Bacteria</taxon>
        <taxon>Pseudomonadati</taxon>
        <taxon>Pseudomonadota</taxon>
        <taxon>Gammaproteobacteria</taxon>
        <taxon>Natronospirales</taxon>
        <taxon>Natronospiraceae</taxon>
        <taxon>Natronospira</taxon>
    </lineage>
</organism>
<dbReference type="GO" id="GO:0052621">
    <property type="term" value="F:diguanylate cyclase activity"/>
    <property type="evidence" value="ECO:0007669"/>
    <property type="project" value="UniProtKB-EC"/>
</dbReference>
<dbReference type="FunFam" id="3.30.70.270:FF:000001">
    <property type="entry name" value="Diguanylate cyclase domain protein"/>
    <property type="match status" value="1"/>
</dbReference>
<dbReference type="SMART" id="SM00267">
    <property type="entry name" value="GGDEF"/>
    <property type="match status" value="1"/>
</dbReference>
<dbReference type="GO" id="GO:0043709">
    <property type="term" value="P:cell adhesion involved in single-species biofilm formation"/>
    <property type="evidence" value="ECO:0007669"/>
    <property type="project" value="TreeGrafter"/>
</dbReference>
<keyword evidence="3" id="KW-0175">Coiled coil</keyword>
<gene>
    <name evidence="6" type="ORF">VCB98_06065</name>
</gene>
<dbReference type="InterPro" id="IPR043128">
    <property type="entry name" value="Rev_trsase/Diguanyl_cyclase"/>
</dbReference>
<dbReference type="Proteomes" id="UP001302316">
    <property type="component" value="Unassembled WGS sequence"/>
</dbReference>
<feature type="domain" description="GGDEF" evidence="5">
    <location>
        <begin position="501"/>
        <end position="633"/>
    </location>
</feature>
<dbReference type="Pfam" id="PF20975">
    <property type="entry name" value="DGCcoil"/>
    <property type="match status" value="1"/>
</dbReference>
<dbReference type="GO" id="GO:0005886">
    <property type="term" value="C:plasma membrane"/>
    <property type="evidence" value="ECO:0007669"/>
    <property type="project" value="TreeGrafter"/>
</dbReference>
<sequence>MNEQADQDKYWEARYRDALERLEAQGREVQSLERRMRQASARLAVAGLGGDAELSQHLESIRTAARAQASMDELFGRVNQMGEYLRRRSRQELRVPEATSRPESVLRRLLLQILIHLREEAGKDEELDALALRLPDADRHELARGAGVLERHLARRFNQEEGRGRKGLGLFQLPGKSRDPGPPALSLLLTGLRDRLDNERLNNLQQRLDQGGGKALMEVCRDLVGLLEAALDGERPEPVSTPASEDKDENESQTVVEKAQPGTGDSDQALKSKPTDDAPEAGESGFRLGDGGRRLIHALSVPEPFVAEARSLLENANEALTEEKSALAWMEALSELIQRYRAAIDRERDALRQFLQTVLSRLSELEKHVGEERRSRARQATDGRKLDEAVARDLRGIQETVRQSRDLGSIGKAINQRLNSLDRHLSSRRRLDQREQTAAEKRLEAMASRLKEMESEADRLREQLQRAEKRSTIDPLTKLPNRRGYEARLRYEFERHRRHDRPLVLAVCDLDDFKLVNDQLGHAGGDDALSQVAEVLRQVLRETDFVARFGGEEFVLLLPETELEAAVALADRLREKIRNHGFEHDGVKYGLSASFGVAAFSPGESAQSVFRRADEAVYRAKQNGRNQVAAAAPPDSVSTPQ</sequence>
<dbReference type="AlphaFoldDB" id="A0AAP6MJV1"/>
<evidence type="ECO:0000256" key="4">
    <source>
        <dbReference type="SAM" id="MobiDB-lite"/>
    </source>
</evidence>
<feature type="coiled-coil region" evidence="3">
    <location>
        <begin position="306"/>
        <end position="357"/>
    </location>
</feature>
<dbReference type="RefSeq" id="WP_346051008.1">
    <property type="nucleotide sequence ID" value="NZ_JAYGII010000009.1"/>
</dbReference>
<dbReference type="Gene3D" id="3.30.70.270">
    <property type="match status" value="1"/>
</dbReference>
<evidence type="ECO:0000313" key="6">
    <source>
        <dbReference type="EMBL" id="MEA5445379.1"/>
    </source>
</evidence>
<keyword evidence="7" id="KW-1185">Reference proteome</keyword>
<keyword evidence="6" id="KW-0808">Transferase</keyword>
<dbReference type="GO" id="GO:1902201">
    <property type="term" value="P:negative regulation of bacterial-type flagellum-dependent cell motility"/>
    <property type="evidence" value="ECO:0007669"/>
    <property type="project" value="TreeGrafter"/>
</dbReference>
<feature type="coiled-coil region" evidence="3">
    <location>
        <begin position="15"/>
        <end position="42"/>
    </location>
</feature>
<dbReference type="Pfam" id="PF00990">
    <property type="entry name" value="GGDEF"/>
    <property type="match status" value="1"/>
</dbReference>
<comment type="caution">
    <text evidence="6">The sequence shown here is derived from an EMBL/GenBank/DDBJ whole genome shotgun (WGS) entry which is preliminary data.</text>
</comment>
<dbReference type="PANTHER" id="PTHR45138">
    <property type="entry name" value="REGULATORY COMPONENTS OF SENSORY TRANSDUCTION SYSTEM"/>
    <property type="match status" value="1"/>
</dbReference>
<reference evidence="6 7" key="1">
    <citation type="submission" date="2023-12" db="EMBL/GenBank/DDBJ databases">
        <title>Whole-genome sequencing of halo(alkali)philic microorganisms from hypersaline lakes.</title>
        <authorList>
            <person name="Sorokin D.Y."/>
            <person name="Merkel A.Y."/>
            <person name="Messina E."/>
            <person name="Yakimov M."/>
        </authorList>
    </citation>
    <scope>NUCLEOTIDE SEQUENCE [LARGE SCALE GENOMIC DNA]</scope>
    <source>
        <strain evidence="6 7">AB-CW1</strain>
    </source>
</reference>